<dbReference type="SUPFAM" id="SSF47384">
    <property type="entry name" value="Homodimeric domain of signal transducing histidine kinase"/>
    <property type="match status" value="1"/>
</dbReference>
<dbReference type="CDD" id="cd00075">
    <property type="entry name" value="HATPase"/>
    <property type="match status" value="1"/>
</dbReference>
<dbReference type="SUPFAM" id="SSF55874">
    <property type="entry name" value="ATPase domain of HSP90 chaperone/DNA topoisomerase II/histidine kinase"/>
    <property type="match status" value="1"/>
</dbReference>
<dbReference type="InterPro" id="IPR036097">
    <property type="entry name" value="HisK_dim/P_sf"/>
</dbReference>
<feature type="coiled-coil region" evidence="6">
    <location>
        <begin position="208"/>
        <end position="246"/>
    </location>
</feature>
<dbReference type="EC" id="2.7.13.3" evidence="2"/>
<evidence type="ECO:0000256" key="3">
    <source>
        <dbReference type="ARBA" id="ARBA00022553"/>
    </source>
</evidence>
<dbReference type="AlphaFoldDB" id="A0A4Q0QDL8"/>
<evidence type="ECO:0000256" key="5">
    <source>
        <dbReference type="ARBA" id="ARBA00022777"/>
    </source>
</evidence>
<reference evidence="9 10" key="1">
    <citation type="submission" date="2018-11" db="EMBL/GenBank/DDBJ databases">
        <title>Bradyrhizobium sp. nov., isolated from effective nodules of peanut in China.</title>
        <authorList>
            <person name="Li Y."/>
        </authorList>
    </citation>
    <scope>NUCLEOTIDE SEQUENCE [LARGE SCALE GENOMIC DNA]</scope>
    <source>
        <strain evidence="9 10">CCBAU 51770</strain>
    </source>
</reference>
<dbReference type="GO" id="GO:0000155">
    <property type="term" value="F:phosphorelay sensor kinase activity"/>
    <property type="evidence" value="ECO:0007669"/>
    <property type="project" value="InterPro"/>
</dbReference>
<keyword evidence="7" id="KW-1133">Transmembrane helix</keyword>
<dbReference type="Gene3D" id="1.10.287.130">
    <property type="match status" value="1"/>
</dbReference>
<dbReference type="CDD" id="cd19410">
    <property type="entry name" value="HK9-like_sensor"/>
    <property type="match status" value="1"/>
</dbReference>
<sequence length="508" mass="55515">MKAEGHRRLAFWQILLFSAGLLVLTVISAGSVYLVNKARGDSKWVVHTIEAENQINALLLEVRRAESALRGYLLTLGPEFQTDYERSVAAIIPALDRVTRLTRDNPAQRENIEKLSAAIETRLGQFAREIAAIRQGQPDMATALSREAAAQGATTTIGNVAEAMIGEEERLFRLRSANADSSQTLAASMTGIGSGLVVLLALISIWLVRRSARARDEAEARLRDANVNLETVVDERTADLREANDEIQRFAYIVSHDLRSPLVNIMGFTSELEELGGDVFRRIGSLTHVPADGPPLAPGAPGEIVLEGADKQLSDDFSEALGFIKTSIAKMDRLISAILNLTREGRREFQPVKIDTGELIGAIVSTLAHQAAEAQAEIHVEPLPNLISDRLALEQIFSNLIDNAIKYLKSGVPGEIRIRGRTKLGYAIFEISDNGRGIDPKDHQRIFDLFRRAGTQDKPGQGIGLAHVRALVRRLGGTMSVSSELNAGSTFTITLPIAWNVSNRKADR</sequence>
<dbReference type="Pfam" id="PF02518">
    <property type="entry name" value="HATPase_c"/>
    <property type="match status" value="1"/>
</dbReference>
<dbReference type="InterPro" id="IPR003594">
    <property type="entry name" value="HATPase_dom"/>
</dbReference>
<evidence type="ECO:0000256" key="1">
    <source>
        <dbReference type="ARBA" id="ARBA00000085"/>
    </source>
</evidence>
<dbReference type="InterPro" id="IPR004358">
    <property type="entry name" value="Sig_transdc_His_kin-like_C"/>
</dbReference>
<dbReference type="InterPro" id="IPR003661">
    <property type="entry name" value="HisK_dim/P_dom"/>
</dbReference>
<gene>
    <name evidence="9" type="ORF">EAS61_29410</name>
</gene>
<evidence type="ECO:0000313" key="9">
    <source>
        <dbReference type="EMBL" id="RXG88460.1"/>
    </source>
</evidence>
<protein>
    <recommendedName>
        <fullName evidence="2">histidine kinase</fullName>
        <ecNumber evidence="2">2.7.13.3</ecNumber>
    </recommendedName>
</protein>
<dbReference type="PANTHER" id="PTHR42878:SF15">
    <property type="entry name" value="BACTERIOPHYTOCHROME"/>
    <property type="match status" value="1"/>
</dbReference>
<dbReference type="EMBL" id="RKMK01000036">
    <property type="protein sequence ID" value="RXG88460.1"/>
    <property type="molecule type" value="Genomic_DNA"/>
</dbReference>
<accession>A0A4Q0QDL8</accession>
<feature type="domain" description="Histidine kinase" evidence="8">
    <location>
        <begin position="253"/>
        <end position="499"/>
    </location>
</feature>
<dbReference type="PRINTS" id="PR00344">
    <property type="entry name" value="BCTRLSENSOR"/>
</dbReference>
<dbReference type="PROSITE" id="PS50109">
    <property type="entry name" value="HIS_KIN"/>
    <property type="match status" value="1"/>
</dbReference>
<name>A0A4Q0QDL8_9BRAD</name>
<dbReference type="SMART" id="SM00388">
    <property type="entry name" value="HisKA"/>
    <property type="match status" value="1"/>
</dbReference>
<dbReference type="GO" id="GO:0000156">
    <property type="term" value="F:phosphorelay response regulator activity"/>
    <property type="evidence" value="ECO:0007669"/>
    <property type="project" value="TreeGrafter"/>
</dbReference>
<dbReference type="SMART" id="SM00387">
    <property type="entry name" value="HATPase_c"/>
    <property type="match status" value="1"/>
</dbReference>
<proteinExistence type="predicted"/>
<evidence type="ECO:0000256" key="2">
    <source>
        <dbReference type="ARBA" id="ARBA00012438"/>
    </source>
</evidence>
<dbReference type="Proteomes" id="UP000290174">
    <property type="component" value="Unassembled WGS sequence"/>
</dbReference>
<feature type="transmembrane region" description="Helical" evidence="7">
    <location>
        <begin position="185"/>
        <end position="208"/>
    </location>
</feature>
<dbReference type="GO" id="GO:0007234">
    <property type="term" value="P:osmosensory signaling via phosphorelay pathway"/>
    <property type="evidence" value="ECO:0007669"/>
    <property type="project" value="TreeGrafter"/>
</dbReference>
<evidence type="ECO:0000256" key="4">
    <source>
        <dbReference type="ARBA" id="ARBA00022679"/>
    </source>
</evidence>
<evidence type="ECO:0000259" key="8">
    <source>
        <dbReference type="PROSITE" id="PS50109"/>
    </source>
</evidence>
<dbReference type="InterPro" id="IPR050351">
    <property type="entry name" value="BphY/WalK/GraS-like"/>
</dbReference>
<dbReference type="Pfam" id="PF05227">
    <property type="entry name" value="CHASE3"/>
    <property type="match status" value="1"/>
</dbReference>
<dbReference type="RefSeq" id="WP_128956714.1">
    <property type="nucleotide sequence ID" value="NZ_RKMK01000036.1"/>
</dbReference>
<evidence type="ECO:0000313" key="10">
    <source>
        <dbReference type="Proteomes" id="UP000290174"/>
    </source>
</evidence>
<keyword evidence="4" id="KW-0808">Transferase</keyword>
<dbReference type="CDD" id="cd00082">
    <property type="entry name" value="HisKA"/>
    <property type="match status" value="1"/>
</dbReference>
<dbReference type="PANTHER" id="PTHR42878">
    <property type="entry name" value="TWO-COMPONENT HISTIDINE KINASE"/>
    <property type="match status" value="1"/>
</dbReference>
<dbReference type="InterPro" id="IPR036890">
    <property type="entry name" value="HATPase_C_sf"/>
</dbReference>
<keyword evidence="7" id="KW-0472">Membrane</keyword>
<dbReference type="InterPro" id="IPR007891">
    <property type="entry name" value="CHASE3"/>
</dbReference>
<keyword evidence="5" id="KW-0418">Kinase</keyword>
<organism evidence="9 10">
    <name type="scientific">Bradyrhizobium zhanjiangense</name>
    <dbReference type="NCBI Taxonomy" id="1325107"/>
    <lineage>
        <taxon>Bacteria</taxon>
        <taxon>Pseudomonadati</taxon>
        <taxon>Pseudomonadota</taxon>
        <taxon>Alphaproteobacteria</taxon>
        <taxon>Hyphomicrobiales</taxon>
        <taxon>Nitrobacteraceae</taxon>
        <taxon>Bradyrhizobium</taxon>
    </lineage>
</organism>
<dbReference type="InterPro" id="IPR005467">
    <property type="entry name" value="His_kinase_dom"/>
</dbReference>
<comment type="caution">
    <text evidence="9">The sequence shown here is derived from an EMBL/GenBank/DDBJ whole genome shotgun (WGS) entry which is preliminary data.</text>
</comment>
<evidence type="ECO:0000256" key="6">
    <source>
        <dbReference type="SAM" id="Coils"/>
    </source>
</evidence>
<evidence type="ECO:0000256" key="7">
    <source>
        <dbReference type="SAM" id="Phobius"/>
    </source>
</evidence>
<keyword evidence="7" id="KW-0812">Transmembrane</keyword>
<keyword evidence="6" id="KW-0175">Coiled coil</keyword>
<dbReference type="Gene3D" id="3.30.565.10">
    <property type="entry name" value="Histidine kinase-like ATPase, C-terminal domain"/>
    <property type="match status" value="1"/>
</dbReference>
<dbReference type="GO" id="GO:0030295">
    <property type="term" value="F:protein kinase activator activity"/>
    <property type="evidence" value="ECO:0007669"/>
    <property type="project" value="TreeGrafter"/>
</dbReference>
<keyword evidence="3" id="KW-0597">Phosphoprotein</keyword>
<comment type="catalytic activity">
    <reaction evidence="1">
        <text>ATP + protein L-histidine = ADP + protein N-phospho-L-histidine.</text>
        <dbReference type="EC" id="2.7.13.3"/>
    </reaction>
</comment>